<dbReference type="OrthoDB" id="541403at2759"/>
<evidence type="ECO:0000313" key="5">
    <source>
        <dbReference type="Proteomes" id="UP000030745"/>
    </source>
</evidence>
<protein>
    <recommendedName>
        <fullName evidence="3">Major facilitator superfamily (MFS) profile domain-containing protein</fullName>
    </recommendedName>
</protein>
<dbReference type="GO" id="GO:0022857">
    <property type="term" value="F:transmembrane transporter activity"/>
    <property type="evidence" value="ECO:0007669"/>
    <property type="project" value="InterPro"/>
</dbReference>
<feature type="transmembrane region" description="Helical" evidence="2">
    <location>
        <begin position="286"/>
        <end position="309"/>
    </location>
</feature>
<dbReference type="AlphaFoldDB" id="A0A067BTR6"/>
<dbReference type="GeneID" id="24138181"/>
<dbReference type="Gene3D" id="1.20.1250.20">
    <property type="entry name" value="MFS general substrate transporter like domains"/>
    <property type="match status" value="2"/>
</dbReference>
<keyword evidence="2" id="KW-0812">Transmembrane</keyword>
<accession>A0A067BTR6</accession>
<feature type="transmembrane region" description="Helical" evidence="2">
    <location>
        <begin position="351"/>
        <end position="369"/>
    </location>
</feature>
<dbReference type="EMBL" id="KK583508">
    <property type="protein sequence ID" value="KDO18042.1"/>
    <property type="molecule type" value="Genomic_DNA"/>
</dbReference>
<dbReference type="PANTHER" id="PTHR23525">
    <property type="entry name" value="TRANSPORTER, PUTATIVE-RELATED"/>
    <property type="match status" value="1"/>
</dbReference>
<dbReference type="RefSeq" id="XP_012211246.1">
    <property type="nucleotide sequence ID" value="XM_012355856.1"/>
</dbReference>
<proteinExistence type="predicted"/>
<dbReference type="Proteomes" id="UP000030745">
    <property type="component" value="Unassembled WGS sequence"/>
</dbReference>
<dbReference type="KEGG" id="spar:SPRG_16567"/>
<feature type="transmembrane region" description="Helical" evidence="2">
    <location>
        <begin position="82"/>
        <end position="104"/>
    </location>
</feature>
<keyword evidence="5" id="KW-1185">Reference proteome</keyword>
<comment type="subcellular location">
    <subcellularLocation>
        <location evidence="1">Membrane</location>
        <topology evidence="1">Multi-pass membrane protein</topology>
    </subcellularLocation>
</comment>
<feature type="domain" description="Major facilitator superfamily (MFS) profile" evidence="3">
    <location>
        <begin position="284"/>
        <end position="477"/>
    </location>
</feature>
<gene>
    <name evidence="4" type="ORF">SPRG_16567</name>
</gene>
<dbReference type="OMA" id="QALWGLY"/>
<dbReference type="Pfam" id="PF07690">
    <property type="entry name" value="MFS_1"/>
    <property type="match status" value="2"/>
</dbReference>
<keyword evidence="2" id="KW-1133">Transmembrane helix</keyword>
<dbReference type="SUPFAM" id="SSF103473">
    <property type="entry name" value="MFS general substrate transporter"/>
    <property type="match status" value="1"/>
</dbReference>
<feature type="transmembrane region" description="Helical" evidence="2">
    <location>
        <begin position="149"/>
        <end position="169"/>
    </location>
</feature>
<evidence type="ECO:0000256" key="2">
    <source>
        <dbReference type="SAM" id="Phobius"/>
    </source>
</evidence>
<dbReference type="VEuPathDB" id="FungiDB:SPRG_16567"/>
<evidence type="ECO:0000259" key="3">
    <source>
        <dbReference type="PROSITE" id="PS50850"/>
    </source>
</evidence>
<reference evidence="4 5" key="1">
    <citation type="journal article" date="2013" name="PLoS Genet.">
        <title>Distinctive expansion of potential virulence genes in the genome of the oomycete fish pathogen Saprolegnia parasitica.</title>
        <authorList>
            <person name="Jiang R.H."/>
            <person name="de Bruijn I."/>
            <person name="Haas B.J."/>
            <person name="Belmonte R."/>
            <person name="Lobach L."/>
            <person name="Christie J."/>
            <person name="van den Ackerveken G."/>
            <person name="Bottin A."/>
            <person name="Bulone V."/>
            <person name="Diaz-Moreno S.M."/>
            <person name="Dumas B."/>
            <person name="Fan L."/>
            <person name="Gaulin E."/>
            <person name="Govers F."/>
            <person name="Grenville-Briggs L.J."/>
            <person name="Horner N.R."/>
            <person name="Levin J.Z."/>
            <person name="Mammella M."/>
            <person name="Meijer H.J."/>
            <person name="Morris P."/>
            <person name="Nusbaum C."/>
            <person name="Oome S."/>
            <person name="Phillips A.J."/>
            <person name="van Rooyen D."/>
            <person name="Rzeszutek E."/>
            <person name="Saraiva M."/>
            <person name="Secombes C.J."/>
            <person name="Seidl M.F."/>
            <person name="Snel B."/>
            <person name="Stassen J.H."/>
            <person name="Sykes S."/>
            <person name="Tripathy S."/>
            <person name="van den Berg H."/>
            <person name="Vega-Arreguin J.C."/>
            <person name="Wawra S."/>
            <person name="Young S.K."/>
            <person name="Zeng Q."/>
            <person name="Dieguez-Uribeondo J."/>
            <person name="Russ C."/>
            <person name="Tyler B.M."/>
            <person name="van West P."/>
        </authorList>
    </citation>
    <scope>NUCLEOTIDE SEQUENCE [LARGE SCALE GENOMIC DNA]</scope>
    <source>
        <strain evidence="4 5">CBS 223.65</strain>
    </source>
</reference>
<dbReference type="PROSITE" id="PS50850">
    <property type="entry name" value="MFS"/>
    <property type="match status" value="1"/>
</dbReference>
<organism evidence="4 5">
    <name type="scientific">Saprolegnia parasitica (strain CBS 223.65)</name>
    <dbReference type="NCBI Taxonomy" id="695850"/>
    <lineage>
        <taxon>Eukaryota</taxon>
        <taxon>Sar</taxon>
        <taxon>Stramenopiles</taxon>
        <taxon>Oomycota</taxon>
        <taxon>Saprolegniomycetes</taxon>
        <taxon>Saprolegniales</taxon>
        <taxon>Saprolegniaceae</taxon>
        <taxon>Saprolegnia</taxon>
    </lineage>
</organism>
<sequence>MLFTRARKYLATAEHNVKLAFLFTITFWSCRSIIFQQVLSGYVYVLTGSNEPVGMVKGIQGVVQMVAAIPGGYACDHFRRDTVLKVSAVLGLVCIAMSMVAFGIGHLNLIYITFGFWGLFCALQRPALEALFADSIPNGERAYPITIKYTLMNTAMVAGPAICIIFFQLYGDTWSLEGLQFVLLVGTVIGVPPLLLLFFFNDDLAYENYTMAPIKTRAISFVDEDGVLEYSFTNADDKKDAQPKVSERSSLVVADLSDGDVERNEHGDVIGDGNSFLCFGPRHVPYLLFLSDFIICNGAGMTVNFFPVFFQNEYGLTPSEVNLLFVVQPLLVVCLAFVTERVAARVGGIETVVTTRVFATLCLLFMTYMKPLWGEIGLFLLRSGFMRCSEPLRTSILMDYVPQSLRGRWNALEGLTQFTYSGSAVVGGYLIERHGYRYCFFITSIIYAIGMVVELLLVPIIRNKPKAPPAKTIVALH</sequence>
<feature type="transmembrane region" description="Helical" evidence="2">
    <location>
        <begin position="435"/>
        <end position="461"/>
    </location>
</feature>
<feature type="transmembrane region" description="Helical" evidence="2">
    <location>
        <begin position="321"/>
        <end position="339"/>
    </location>
</feature>
<feature type="transmembrane region" description="Helical" evidence="2">
    <location>
        <begin position="181"/>
        <end position="200"/>
    </location>
</feature>
<feature type="transmembrane region" description="Helical" evidence="2">
    <location>
        <begin position="110"/>
        <end position="128"/>
    </location>
</feature>
<evidence type="ECO:0000313" key="4">
    <source>
        <dbReference type="EMBL" id="KDO18042.1"/>
    </source>
</evidence>
<dbReference type="InterPro" id="IPR011701">
    <property type="entry name" value="MFS"/>
</dbReference>
<name>A0A067BTR6_SAPPC</name>
<dbReference type="PANTHER" id="PTHR23525:SF1">
    <property type="entry name" value="NODULIN-LIKE DOMAIN-CONTAINING PROTEIN"/>
    <property type="match status" value="1"/>
</dbReference>
<keyword evidence="2" id="KW-0472">Membrane</keyword>
<evidence type="ECO:0000256" key="1">
    <source>
        <dbReference type="ARBA" id="ARBA00004141"/>
    </source>
</evidence>
<dbReference type="GO" id="GO:0016020">
    <property type="term" value="C:membrane"/>
    <property type="evidence" value="ECO:0007669"/>
    <property type="project" value="UniProtKB-SubCell"/>
</dbReference>
<dbReference type="InterPro" id="IPR020846">
    <property type="entry name" value="MFS_dom"/>
</dbReference>
<dbReference type="InterPro" id="IPR036259">
    <property type="entry name" value="MFS_trans_sf"/>
</dbReference>